<dbReference type="AlphaFoldDB" id="A0A0R0BU77"/>
<sequence length="152" mass="15891">MVGPGGVPTREWLDYLRGLAGSGDMAGIVKAIEKLQQQVAEIERTPAVAGDVQGIGAIRSLGLLSDGLVRLDLRELEDAGGGELLKILRDGYGRVTGTSSAEAPQDGKQYARKDGGWAEVQSGGGGVLPMVNGETPPLLMYGGNQLIYARVE</sequence>
<evidence type="ECO:0000313" key="2">
    <source>
        <dbReference type="Proteomes" id="UP000051254"/>
    </source>
</evidence>
<keyword evidence="2" id="KW-1185">Reference proteome</keyword>
<gene>
    <name evidence="1" type="ORF">ABB25_01095</name>
</gene>
<dbReference type="Proteomes" id="UP000051254">
    <property type="component" value="Unassembled WGS sequence"/>
</dbReference>
<comment type="caution">
    <text evidence="1">The sequence shown here is derived from an EMBL/GenBank/DDBJ whole genome shotgun (WGS) entry which is preliminary data.</text>
</comment>
<dbReference type="EMBL" id="LDJH01000002">
    <property type="protein sequence ID" value="KRG60816.1"/>
    <property type="molecule type" value="Genomic_DNA"/>
</dbReference>
<accession>A0A0R0BU77</accession>
<organism evidence="1 2">
    <name type="scientific">Stenotrophomonas koreensis</name>
    <dbReference type="NCBI Taxonomy" id="266128"/>
    <lineage>
        <taxon>Bacteria</taxon>
        <taxon>Pseudomonadati</taxon>
        <taxon>Pseudomonadota</taxon>
        <taxon>Gammaproteobacteria</taxon>
        <taxon>Lysobacterales</taxon>
        <taxon>Lysobacteraceae</taxon>
        <taxon>Stenotrophomonas</taxon>
    </lineage>
</organism>
<dbReference type="Gene3D" id="6.20.230.10">
    <property type="match status" value="1"/>
</dbReference>
<dbReference type="STRING" id="266128.ABB25_01095"/>
<reference evidence="1 2" key="1">
    <citation type="submission" date="2015-05" db="EMBL/GenBank/DDBJ databases">
        <title>Genome sequencing and analysis of members of genus Stenotrophomonas.</title>
        <authorList>
            <person name="Patil P.P."/>
            <person name="Midha S."/>
            <person name="Patil P.B."/>
        </authorList>
    </citation>
    <scope>NUCLEOTIDE SEQUENCE [LARGE SCALE GENOMIC DNA]</scope>
    <source>
        <strain evidence="1 2">DSM 17805</strain>
    </source>
</reference>
<name>A0A0R0BU77_9GAMM</name>
<protein>
    <submittedName>
        <fullName evidence="1">Uncharacterized protein</fullName>
    </submittedName>
</protein>
<evidence type="ECO:0000313" key="1">
    <source>
        <dbReference type="EMBL" id="KRG60816.1"/>
    </source>
</evidence>
<dbReference type="PATRIC" id="fig|266128.3.peg.1289"/>
<proteinExistence type="predicted"/>